<evidence type="ECO:0000256" key="6">
    <source>
        <dbReference type="ARBA" id="ARBA00022723"/>
    </source>
</evidence>
<dbReference type="AlphaFoldDB" id="A0A0A1X8T7"/>
<dbReference type="GO" id="GO:0005506">
    <property type="term" value="F:iron ion binding"/>
    <property type="evidence" value="ECO:0007669"/>
    <property type="project" value="InterPro"/>
</dbReference>
<evidence type="ECO:0000256" key="8">
    <source>
        <dbReference type="ARBA" id="ARBA00022848"/>
    </source>
</evidence>
<comment type="subcellular location">
    <subcellularLocation>
        <location evidence="3">Endoplasmic reticulum membrane</location>
        <topology evidence="3">Peripheral membrane protein</topology>
    </subcellularLocation>
    <subcellularLocation>
        <location evidence="2">Microsome membrane</location>
        <topology evidence="2">Peripheral membrane protein</topology>
    </subcellularLocation>
</comment>
<keyword evidence="14" id="KW-0812">Transmembrane</keyword>
<evidence type="ECO:0000256" key="9">
    <source>
        <dbReference type="ARBA" id="ARBA00023002"/>
    </source>
</evidence>
<comment type="similarity">
    <text evidence="4">Belongs to the cytochrome P450 family.</text>
</comment>
<dbReference type="EMBL" id="GBXI01006750">
    <property type="protein sequence ID" value="JAD07542.1"/>
    <property type="molecule type" value="Transcribed_RNA"/>
</dbReference>
<keyword evidence="9" id="KW-0560">Oxidoreductase</keyword>
<dbReference type="Pfam" id="PF00067">
    <property type="entry name" value="p450"/>
    <property type="match status" value="1"/>
</dbReference>
<dbReference type="InterPro" id="IPR036396">
    <property type="entry name" value="Cyt_P450_sf"/>
</dbReference>
<keyword evidence="11" id="KW-0503">Monooxygenase</keyword>
<organism evidence="15">
    <name type="scientific">Zeugodacus cucurbitae</name>
    <name type="common">Melon fruit fly</name>
    <name type="synonym">Bactrocera cucurbitae</name>
    <dbReference type="NCBI Taxonomy" id="28588"/>
    <lineage>
        <taxon>Eukaryota</taxon>
        <taxon>Metazoa</taxon>
        <taxon>Ecdysozoa</taxon>
        <taxon>Arthropoda</taxon>
        <taxon>Hexapoda</taxon>
        <taxon>Insecta</taxon>
        <taxon>Pterygota</taxon>
        <taxon>Neoptera</taxon>
        <taxon>Endopterygota</taxon>
        <taxon>Diptera</taxon>
        <taxon>Brachycera</taxon>
        <taxon>Muscomorpha</taxon>
        <taxon>Tephritoidea</taxon>
        <taxon>Tephritidae</taxon>
        <taxon>Zeugodacus</taxon>
        <taxon>Zeugodacus</taxon>
    </lineage>
</organism>
<accession>A0A0A1X8T7</accession>
<dbReference type="SUPFAM" id="SSF48264">
    <property type="entry name" value="Cytochrome P450"/>
    <property type="match status" value="1"/>
</dbReference>
<dbReference type="GO" id="GO:0005789">
    <property type="term" value="C:endoplasmic reticulum membrane"/>
    <property type="evidence" value="ECO:0007669"/>
    <property type="project" value="UniProtKB-SubCell"/>
</dbReference>
<evidence type="ECO:0000256" key="3">
    <source>
        <dbReference type="ARBA" id="ARBA00004406"/>
    </source>
</evidence>
<keyword evidence="8" id="KW-0492">Microsome</keyword>
<keyword evidence="12 14" id="KW-0472">Membrane</keyword>
<dbReference type="InterPro" id="IPR001128">
    <property type="entry name" value="Cyt_P450"/>
</dbReference>
<dbReference type="Gene3D" id="1.10.630.10">
    <property type="entry name" value="Cytochrome P450"/>
    <property type="match status" value="1"/>
</dbReference>
<evidence type="ECO:0000313" key="15">
    <source>
        <dbReference type="EMBL" id="JAD07542.1"/>
    </source>
</evidence>
<dbReference type="PANTHER" id="PTHR24292">
    <property type="entry name" value="CYTOCHROME P450"/>
    <property type="match status" value="1"/>
</dbReference>
<evidence type="ECO:0000256" key="1">
    <source>
        <dbReference type="ARBA" id="ARBA00001971"/>
    </source>
</evidence>
<comment type="cofactor">
    <cofactor evidence="1 13">
        <name>heme</name>
        <dbReference type="ChEBI" id="CHEBI:30413"/>
    </cofactor>
</comment>
<evidence type="ECO:0000256" key="12">
    <source>
        <dbReference type="ARBA" id="ARBA00023136"/>
    </source>
</evidence>
<dbReference type="GO" id="GO:0020037">
    <property type="term" value="F:heme binding"/>
    <property type="evidence" value="ECO:0007669"/>
    <property type="project" value="InterPro"/>
</dbReference>
<dbReference type="InterPro" id="IPR050476">
    <property type="entry name" value="Insect_CytP450_Detox"/>
</dbReference>
<proteinExistence type="inferred from homology"/>
<protein>
    <submittedName>
        <fullName evidence="15">Probable cytochrome P450 6a13</fullName>
    </submittedName>
</protein>
<reference evidence="15" key="1">
    <citation type="submission" date="2014-11" db="EMBL/GenBank/DDBJ databases">
        <authorList>
            <person name="Geib S."/>
        </authorList>
    </citation>
    <scope>NUCLEOTIDE SEQUENCE</scope>
</reference>
<evidence type="ECO:0000256" key="5">
    <source>
        <dbReference type="ARBA" id="ARBA00022617"/>
    </source>
</evidence>
<evidence type="ECO:0000256" key="4">
    <source>
        <dbReference type="ARBA" id="ARBA00010617"/>
    </source>
</evidence>
<dbReference type="PRINTS" id="PR00463">
    <property type="entry name" value="EP450I"/>
</dbReference>
<feature type="transmembrane region" description="Helical" evidence="14">
    <location>
        <begin position="6"/>
        <end position="23"/>
    </location>
</feature>
<sequence length="489" mass="55506">MAWHYAFAISGIIIPISLLYTYYRYKVTYFERRGTPHIKSTLMNYKQQTRHLIQSAYESYKASTPIVGIFLRSTPAIVILDLGLVKRVLIDDFASFSDRLGGDLHENDLLHSPDNTKWQAMRKKLTPCFWSAKMAQIFPSVIKAAECLEGKSQSECVTIDSKTLCTRFAANALIYCVFGIELDDATEPAVALRLRINELLERECERRITDSAKGTLAAVDCMKCTHAQAAPQKYSQLEELVRKARMGRRADEVNSNNILQLIADMLADDTDECSELNQIGYELQAMHLVTRSVATLLTGFANAALTLMHCLRELAANEEVQRELRQEIVGVMQSYEQQFSYEAMGHMHYLDQVVAETLRKHPATELLMRRTLRAYRVPNSAYIIERGTCVLVPVYAIHHDQNIYPDPEQFDPARFDADAVMARHACAYLSFDDGPRNCLGKRLSKMLIKVALVTLLRCHKMAPSEEKENPIEVRVDESISGTLVKLQRI</sequence>
<evidence type="ECO:0000256" key="13">
    <source>
        <dbReference type="PIRSR" id="PIRSR602401-1"/>
    </source>
</evidence>
<keyword evidence="5 13" id="KW-0349">Heme</keyword>
<evidence type="ECO:0000256" key="11">
    <source>
        <dbReference type="ARBA" id="ARBA00023033"/>
    </source>
</evidence>
<name>A0A0A1X8T7_ZEUCU</name>
<dbReference type="InterPro" id="IPR002401">
    <property type="entry name" value="Cyt_P450_E_grp-I"/>
</dbReference>
<keyword evidence="6 13" id="KW-0479">Metal-binding</keyword>
<evidence type="ECO:0000256" key="7">
    <source>
        <dbReference type="ARBA" id="ARBA00022824"/>
    </source>
</evidence>
<evidence type="ECO:0000256" key="14">
    <source>
        <dbReference type="SAM" id="Phobius"/>
    </source>
</evidence>
<gene>
    <name evidence="15" type="primary">Cyp6a13</name>
    <name evidence="15" type="ORF">g.5992</name>
</gene>
<dbReference type="PANTHER" id="PTHR24292:SF102">
    <property type="entry name" value="CYTOCHROME P450 FAMILY-RELATED"/>
    <property type="match status" value="1"/>
</dbReference>
<dbReference type="GO" id="GO:0016705">
    <property type="term" value="F:oxidoreductase activity, acting on paired donors, with incorporation or reduction of molecular oxygen"/>
    <property type="evidence" value="ECO:0007669"/>
    <property type="project" value="InterPro"/>
</dbReference>
<evidence type="ECO:0000256" key="2">
    <source>
        <dbReference type="ARBA" id="ARBA00004174"/>
    </source>
</evidence>
<keyword evidence="7" id="KW-0256">Endoplasmic reticulum</keyword>
<keyword evidence="10 13" id="KW-0408">Iron</keyword>
<reference evidence="15" key="2">
    <citation type="journal article" date="2015" name="Gigascience">
        <title>Reconstructing a comprehensive transcriptome assembly of a white-pupal translocated strain of the pest fruit fly Bactrocera cucurbitae.</title>
        <authorList>
            <person name="Sim S.B."/>
            <person name="Calla B."/>
            <person name="Hall B."/>
            <person name="DeRego T."/>
            <person name="Geib S.M."/>
        </authorList>
    </citation>
    <scope>NUCLEOTIDE SEQUENCE</scope>
</reference>
<feature type="binding site" description="axial binding residue" evidence="13">
    <location>
        <position position="438"/>
    </location>
    <ligand>
        <name>heme</name>
        <dbReference type="ChEBI" id="CHEBI:30413"/>
    </ligand>
    <ligandPart>
        <name>Fe</name>
        <dbReference type="ChEBI" id="CHEBI:18248"/>
    </ligandPart>
</feature>
<keyword evidence="14" id="KW-1133">Transmembrane helix</keyword>
<evidence type="ECO:0000256" key="10">
    <source>
        <dbReference type="ARBA" id="ARBA00023004"/>
    </source>
</evidence>
<dbReference type="GO" id="GO:0004497">
    <property type="term" value="F:monooxygenase activity"/>
    <property type="evidence" value="ECO:0007669"/>
    <property type="project" value="UniProtKB-KW"/>
</dbReference>